<organism evidence="3 4">
    <name type="scientific">Brassicogethes aeneus</name>
    <name type="common">Rape pollen beetle</name>
    <name type="synonym">Meligethes aeneus</name>
    <dbReference type="NCBI Taxonomy" id="1431903"/>
    <lineage>
        <taxon>Eukaryota</taxon>
        <taxon>Metazoa</taxon>
        <taxon>Ecdysozoa</taxon>
        <taxon>Arthropoda</taxon>
        <taxon>Hexapoda</taxon>
        <taxon>Insecta</taxon>
        <taxon>Pterygota</taxon>
        <taxon>Neoptera</taxon>
        <taxon>Endopterygota</taxon>
        <taxon>Coleoptera</taxon>
        <taxon>Polyphaga</taxon>
        <taxon>Cucujiformia</taxon>
        <taxon>Nitidulidae</taxon>
        <taxon>Meligethinae</taxon>
        <taxon>Brassicogethes</taxon>
    </lineage>
</organism>
<feature type="chain" id="PRO_5040474248" evidence="2">
    <location>
        <begin position="18"/>
        <end position="123"/>
    </location>
</feature>
<gene>
    <name evidence="3" type="ORF">MELIAE_LOCUS8653</name>
</gene>
<sequence>MLLRVLLITVLIYLCQCRPLDSDADAKIVKYENDVRPDGYKFEYETDNGIRHKEEGTLKKVGEVVTFSVNGTYITVYPDQDLILKVTYVADENGYRPIVSFGDIKTTNRINSALIATLQGGLR</sequence>
<name>A0A9P0BB88_BRAAE</name>
<evidence type="ECO:0000256" key="2">
    <source>
        <dbReference type="SAM" id="SignalP"/>
    </source>
</evidence>
<protein>
    <submittedName>
        <fullName evidence="3">Uncharacterized protein</fullName>
    </submittedName>
</protein>
<keyword evidence="2" id="KW-0732">Signal</keyword>
<dbReference type="Pfam" id="PF00379">
    <property type="entry name" value="Chitin_bind_4"/>
    <property type="match status" value="1"/>
</dbReference>
<dbReference type="EMBL" id="OV121136">
    <property type="protein sequence ID" value="CAH0558107.1"/>
    <property type="molecule type" value="Genomic_DNA"/>
</dbReference>
<reference evidence="3" key="1">
    <citation type="submission" date="2021-12" db="EMBL/GenBank/DDBJ databases">
        <authorList>
            <person name="King R."/>
        </authorList>
    </citation>
    <scope>NUCLEOTIDE SEQUENCE</scope>
</reference>
<dbReference type="GO" id="GO:0042302">
    <property type="term" value="F:structural constituent of cuticle"/>
    <property type="evidence" value="ECO:0007669"/>
    <property type="project" value="UniProtKB-UniRule"/>
</dbReference>
<feature type="signal peptide" evidence="2">
    <location>
        <begin position="1"/>
        <end position="17"/>
    </location>
</feature>
<evidence type="ECO:0000313" key="3">
    <source>
        <dbReference type="EMBL" id="CAH0558107.1"/>
    </source>
</evidence>
<evidence type="ECO:0000313" key="4">
    <source>
        <dbReference type="Proteomes" id="UP001154078"/>
    </source>
</evidence>
<evidence type="ECO:0000256" key="1">
    <source>
        <dbReference type="PROSITE-ProRule" id="PRU00497"/>
    </source>
</evidence>
<dbReference type="AlphaFoldDB" id="A0A9P0BB88"/>
<accession>A0A9P0BB88</accession>
<dbReference type="InterPro" id="IPR000618">
    <property type="entry name" value="Insect_cuticle"/>
</dbReference>
<keyword evidence="1" id="KW-0193">Cuticle</keyword>
<proteinExistence type="predicted"/>
<keyword evidence="4" id="KW-1185">Reference proteome</keyword>
<dbReference type="PROSITE" id="PS51155">
    <property type="entry name" value="CHIT_BIND_RR_2"/>
    <property type="match status" value="1"/>
</dbReference>
<dbReference type="Proteomes" id="UP001154078">
    <property type="component" value="Chromosome 5"/>
</dbReference>
<dbReference type="OrthoDB" id="6815232at2759"/>